<gene>
    <name evidence="8" type="ORF">PRZ03_07920</name>
</gene>
<dbReference type="InterPro" id="IPR050109">
    <property type="entry name" value="HTH-type_TetR-like_transc_reg"/>
</dbReference>
<dbReference type="Proteomes" id="UP001221189">
    <property type="component" value="Unassembled WGS sequence"/>
</dbReference>
<proteinExistence type="predicted"/>
<dbReference type="SUPFAM" id="SSF46689">
    <property type="entry name" value="Homeodomain-like"/>
    <property type="match status" value="1"/>
</dbReference>
<feature type="domain" description="HTH tetR-type" evidence="7">
    <location>
        <begin position="12"/>
        <end position="72"/>
    </location>
</feature>
<dbReference type="SUPFAM" id="SSF48498">
    <property type="entry name" value="Tetracyclin repressor-like, C-terminal domain"/>
    <property type="match status" value="1"/>
</dbReference>
<evidence type="ECO:0000256" key="3">
    <source>
        <dbReference type="ARBA" id="ARBA00023125"/>
    </source>
</evidence>
<dbReference type="PANTHER" id="PTHR30055">
    <property type="entry name" value="HTH-TYPE TRANSCRIPTIONAL REGULATOR RUTR"/>
    <property type="match status" value="1"/>
</dbReference>
<dbReference type="PROSITE" id="PS01081">
    <property type="entry name" value="HTH_TETR_1"/>
    <property type="match status" value="1"/>
</dbReference>
<dbReference type="PROSITE" id="PS50977">
    <property type="entry name" value="HTH_TETR_2"/>
    <property type="match status" value="1"/>
</dbReference>
<dbReference type="Gene3D" id="1.10.10.60">
    <property type="entry name" value="Homeodomain-like"/>
    <property type="match status" value="1"/>
</dbReference>
<evidence type="ECO:0000259" key="7">
    <source>
        <dbReference type="PROSITE" id="PS50977"/>
    </source>
</evidence>
<keyword evidence="3 5" id="KW-0238">DNA-binding</keyword>
<dbReference type="InterPro" id="IPR001647">
    <property type="entry name" value="HTH_TetR"/>
</dbReference>
<protein>
    <submittedName>
        <fullName evidence="8">Helix-turn-helix domain containing protein</fullName>
    </submittedName>
</protein>
<dbReference type="InterPro" id="IPR036271">
    <property type="entry name" value="Tet_transcr_reg_TetR-rel_C_sf"/>
</dbReference>
<name>A0ABT5KDM9_9BURK</name>
<dbReference type="EMBL" id="JAQQXT010000004">
    <property type="protein sequence ID" value="MDC8771497.1"/>
    <property type="molecule type" value="Genomic_DNA"/>
</dbReference>
<evidence type="ECO:0000313" key="8">
    <source>
        <dbReference type="EMBL" id="MDC8771497.1"/>
    </source>
</evidence>
<dbReference type="InterPro" id="IPR009057">
    <property type="entry name" value="Homeodomain-like_sf"/>
</dbReference>
<feature type="DNA-binding region" description="H-T-H motif" evidence="5">
    <location>
        <begin position="35"/>
        <end position="54"/>
    </location>
</feature>
<dbReference type="Pfam" id="PF00440">
    <property type="entry name" value="TetR_N"/>
    <property type="match status" value="1"/>
</dbReference>
<comment type="caution">
    <text evidence="8">The sequence shown here is derived from an EMBL/GenBank/DDBJ whole genome shotgun (WGS) entry which is preliminary data.</text>
</comment>
<dbReference type="PANTHER" id="PTHR30055:SF234">
    <property type="entry name" value="HTH-TYPE TRANSCRIPTIONAL REGULATOR BETI"/>
    <property type="match status" value="1"/>
</dbReference>
<evidence type="ECO:0000313" key="9">
    <source>
        <dbReference type="Proteomes" id="UP001221189"/>
    </source>
</evidence>
<reference evidence="8 9" key="1">
    <citation type="submission" date="2022-10" db="EMBL/GenBank/DDBJ databases">
        <title>Paucibacter sp. hw1 Genome sequencing.</title>
        <authorList>
            <person name="Park S."/>
        </authorList>
    </citation>
    <scope>NUCLEOTIDE SEQUENCE [LARGE SCALE GENOMIC DNA]</scope>
    <source>
        <strain evidence="9">hw1</strain>
    </source>
</reference>
<evidence type="ECO:0000256" key="5">
    <source>
        <dbReference type="PROSITE-ProRule" id="PRU00335"/>
    </source>
</evidence>
<dbReference type="InterPro" id="IPR023772">
    <property type="entry name" value="DNA-bd_HTH_TetR-type_CS"/>
</dbReference>
<dbReference type="RefSeq" id="WP_273599787.1">
    <property type="nucleotide sequence ID" value="NZ_JAQQXT010000004.1"/>
</dbReference>
<keyword evidence="4" id="KW-0804">Transcription</keyword>
<dbReference type="PRINTS" id="PR00455">
    <property type="entry name" value="HTHTETR"/>
</dbReference>
<organism evidence="8 9">
    <name type="scientific">Roseateles albus</name>
    <dbReference type="NCBI Taxonomy" id="2987525"/>
    <lineage>
        <taxon>Bacteria</taxon>
        <taxon>Pseudomonadati</taxon>
        <taxon>Pseudomonadota</taxon>
        <taxon>Betaproteobacteria</taxon>
        <taxon>Burkholderiales</taxon>
        <taxon>Sphaerotilaceae</taxon>
        <taxon>Roseateles</taxon>
    </lineage>
</organism>
<keyword evidence="9" id="KW-1185">Reference proteome</keyword>
<keyword evidence="1" id="KW-0678">Repressor</keyword>
<evidence type="ECO:0000256" key="1">
    <source>
        <dbReference type="ARBA" id="ARBA00022491"/>
    </source>
</evidence>
<keyword evidence="2" id="KW-0805">Transcription regulation</keyword>
<evidence type="ECO:0000256" key="2">
    <source>
        <dbReference type="ARBA" id="ARBA00023015"/>
    </source>
</evidence>
<feature type="region of interest" description="Disordered" evidence="6">
    <location>
        <begin position="212"/>
        <end position="231"/>
    </location>
</feature>
<accession>A0ABT5KDM9</accession>
<evidence type="ECO:0000256" key="4">
    <source>
        <dbReference type="ARBA" id="ARBA00023163"/>
    </source>
</evidence>
<sequence>MAKTSFREQQLQLREDAIVASVNRLLAEKGFDLMTVDEVVADVGIAKASLYKHFNSKEDLAAAAMVRVLERALAELARLREQDPAAPALSQLKAVARWTMRVQLAGEMPSLPAQNSSLRAALLGHKVYLDRLMSLSDELGVWITAAQAAGDLRPELPPEVVLYTLFARACDPVLGLLKAGGQYSDEQIIEILLLSCFGGLAAAQPLLESEPNAALAPAKKRAPASRGRASP</sequence>
<dbReference type="Gene3D" id="1.10.357.10">
    <property type="entry name" value="Tetracycline Repressor, domain 2"/>
    <property type="match status" value="1"/>
</dbReference>
<evidence type="ECO:0000256" key="6">
    <source>
        <dbReference type="SAM" id="MobiDB-lite"/>
    </source>
</evidence>